<organism evidence="3 4">
    <name type="scientific">Mesorhizobium huakuii</name>
    <dbReference type="NCBI Taxonomy" id="28104"/>
    <lineage>
        <taxon>Bacteria</taxon>
        <taxon>Pseudomonadati</taxon>
        <taxon>Pseudomonadota</taxon>
        <taxon>Alphaproteobacteria</taxon>
        <taxon>Hyphomicrobiales</taxon>
        <taxon>Phyllobacteriaceae</taxon>
        <taxon>Mesorhizobium</taxon>
    </lineage>
</organism>
<dbReference type="GO" id="GO:0008168">
    <property type="term" value="F:methyltransferase activity"/>
    <property type="evidence" value="ECO:0007669"/>
    <property type="project" value="UniProtKB-KW"/>
</dbReference>
<dbReference type="SUPFAM" id="SSF48452">
    <property type="entry name" value="TPR-like"/>
    <property type="match status" value="1"/>
</dbReference>
<keyword evidence="4" id="KW-1185">Reference proteome</keyword>
<sequence>MKVAVYTIALNEAANAERWANSAVDADYRIVADTGSTDDTVERLTAAGVTVHRIAVRPWRFDDARNAAMALIPPDVDVCCTMDMDRFLEPGWRAKLEAAWTPDTTALYCQTVYRSSVDDPTPLRSWPAKNFHHRWGYRFRRPVHEALVFTGKSEVTANDSGIVMFEVQDLAKPTRSSYLPLMEVAHKEDPDDAQICFWLGRDLMWANQHDRAVPLLERYLELPTSKWAEERSEAMRYIARMRPEQRLSWLDKARMEAPHRREIWLDLAEEFHGRADWLNLFWACTNGIEKTHRTGSYLDDANCWGFRLYDLGAIASWKLNSMDRAVVWGQKALALDHANQRLESNLSYFVQRRQQDRLGDLTKRIRNDLFSRISRKPVTLVQVGANDGSALSEAIKQYHWKGILIEPVPFILDSLKREYDGISGITTLNVAIHGINDGGSIPFYAVKQLENPPVPWYKGLSSFKKELIMTHSSLIPDLESLIEEVSVETRTLRSIFEETKVDQVDFLMVDAEGYDGEVVRSFPFDMFRPELIIYEYKHLDKSDRDETEKVLRGHGYFCLHMSDGEDVFAVSGEIMTKAEAGILEYIMNQAI</sequence>
<reference evidence="3 4" key="1">
    <citation type="submission" date="2023-11" db="EMBL/GenBank/DDBJ databases">
        <authorList>
            <person name="Panchal A.K."/>
            <person name="Meaney J.S."/>
            <person name="Karas B.J."/>
            <person name="diCenzo G.C."/>
        </authorList>
    </citation>
    <scope>NUCLEOTIDE SEQUENCE [LARGE SCALE GENOMIC DNA]</scope>
    <source>
        <strain evidence="3 4">NZP2235</strain>
    </source>
</reference>
<dbReference type="Proteomes" id="UP001322481">
    <property type="component" value="Chromosome"/>
</dbReference>
<dbReference type="Pfam" id="PF05050">
    <property type="entry name" value="Methyltransf_21"/>
    <property type="match status" value="1"/>
</dbReference>
<dbReference type="GO" id="GO:0032259">
    <property type="term" value="P:methylation"/>
    <property type="evidence" value="ECO:0007669"/>
    <property type="project" value="UniProtKB-KW"/>
</dbReference>
<dbReference type="Pfam" id="PF00535">
    <property type="entry name" value="Glycos_transf_2"/>
    <property type="match status" value="1"/>
</dbReference>
<dbReference type="NCBIfam" id="TIGR01444">
    <property type="entry name" value="fkbM_fam"/>
    <property type="match status" value="1"/>
</dbReference>
<accession>A0ABZ0VJ84</accession>
<dbReference type="InterPro" id="IPR006342">
    <property type="entry name" value="FkbM_mtfrase"/>
</dbReference>
<keyword evidence="3" id="KW-0489">Methyltransferase</keyword>
<evidence type="ECO:0000259" key="1">
    <source>
        <dbReference type="Pfam" id="PF00535"/>
    </source>
</evidence>
<evidence type="ECO:0000313" key="3">
    <source>
        <dbReference type="EMBL" id="WQB97490.1"/>
    </source>
</evidence>
<gene>
    <name evidence="3" type="ORF">U0R22_001623</name>
</gene>
<dbReference type="InterPro" id="IPR029063">
    <property type="entry name" value="SAM-dependent_MTases_sf"/>
</dbReference>
<dbReference type="RefSeq" id="WP_322418101.1">
    <property type="nucleotide sequence ID" value="NZ_CP139858.1"/>
</dbReference>
<proteinExistence type="predicted"/>
<feature type="domain" description="Glycosyltransferase 2-like" evidence="1">
    <location>
        <begin position="6"/>
        <end position="132"/>
    </location>
</feature>
<dbReference type="SUPFAM" id="SSF53448">
    <property type="entry name" value="Nucleotide-diphospho-sugar transferases"/>
    <property type="match status" value="1"/>
</dbReference>
<evidence type="ECO:0000313" key="4">
    <source>
        <dbReference type="Proteomes" id="UP001322481"/>
    </source>
</evidence>
<dbReference type="Gene3D" id="3.90.550.10">
    <property type="entry name" value="Spore Coat Polysaccharide Biosynthesis Protein SpsA, Chain A"/>
    <property type="match status" value="1"/>
</dbReference>
<dbReference type="EMBL" id="CP139858">
    <property type="protein sequence ID" value="WQB97490.1"/>
    <property type="molecule type" value="Genomic_DNA"/>
</dbReference>
<dbReference type="SUPFAM" id="SSF53335">
    <property type="entry name" value="S-adenosyl-L-methionine-dependent methyltransferases"/>
    <property type="match status" value="1"/>
</dbReference>
<feature type="domain" description="Methyltransferase FkbM" evidence="2">
    <location>
        <begin position="382"/>
        <end position="556"/>
    </location>
</feature>
<dbReference type="InterPro" id="IPR001173">
    <property type="entry name" value="Glyco_trans_2-like"/>
</dbReference>
<dbReference type="Gene3D" id="3.40.50.150">
    <property type="entry name" value="Vaccinia Virus protein VP39"/>
    <property type="match status" value="1"/>
</dbReference>
<evidence type="ECO:0000259" key="2">
    <source>
        <dbReference type="Pfam" id="PF05050"/>
    </source>
</evidence>
<dbReference type="Gene3D" id="1.25.40.10">
    <property type="entry name" value="Tetratricopeptide repeat domain"/>
    <property type="match status" value="1"/>
</dbReference>
<name>A0ABZ0VJ84_9HYPH</name>
<protein>
    <submittedName>
        <fullName evidence="3">FkbM family methyltransferase</fullName>
    </submittedName>
</protein>
<dbReference type="InterPro" id="IPR029044">
    <property type="entry name" value="Nucleotide-diphossugar_trans"/>
</dbReference>
<dbReference type="InterPro" id="IPR011990">
    <property type="entry name" value="TPR-like_helical_dom_sf"/>
</dbReference>
<keyword evidence="3" id="KW-0808">Transferase</keyword>